<dbReference type="InterPro" id="IPR014716">
    <property type="entry name" value="Fibrinogen_a/b/g_C_1"/>
</dbReference>
<dbReference type="PANTHER" id="PTHR19143:SF444">
    <property type="entry name" value="PROTEIN SCABROUS"/>
    <property type="match status" value="1"/>
</dbReference>
<dbReference type="InterPro" id="IPR050373">
    <property type="entry name" value="Fibrinogen_C-term_domain"/>
</dbReference>
<dbReference type="AlphaFoldDB" id="A0A2C9LY85"/>
<dbReference type="Pfam" id="PF00147">
    <property type="entry name" value="Fibrinogen_C"/>
    <property type="match status" value="1"/>
</dbReference>
<sequence length="222" mass="25857">MRTKHLNRKLQVSCKCLPKPTSCRDVVSSEDRVVVTLASGLEVMCDTKTAGGGWIIFQRRFDGSVNFYRAWKEYRDGFGDYNIGEFYLGNRNIFDLTSKRRHELRVDLEFKGNKYFAQYSTFQLSNENDNYRLHVSWFSGNATNGFREQNGLGFSTYDRDNDRNNVSCAIKYHGAWWYNNCHLSNLNGLWGTKEFGKGLEWFNLTGEYDSVSFSEMKIREVV</sequence>
<dbReference type="OrthoDB" id="6273946at2759"/>
<dbReference type="GO" id="GO:0005615">
    <property type="term" value="C:extracellular space"/>
    <property type="evidence" value="ECO:0007669"/>
    <property type="project" value="TreeGrafter"/>
</dbReference>
<dbReference type="SMART" id="SM00186">
    <property type="entry name" value="FBG"/>
    <property type="match status" value="1"/>
</dbReference>
<reference evidence="3" key="1">
    <citation type="submission" date="2020-05" db="UniProtKB">
        <authorList>
            <consortium name="EnsemblMetazoa"/>
        </authorList>
    </citation>
    <scope>IDENTIFICATION</scope>
    <source>
        <strain evidence="3">BB02</strain>
    </source>
</reference>
<dbReference type="CDD" id="cd00087">
    <property type="entry name" value="FReD"/>
    <property type="match status" value="1"/>
</dbReference>
<dbReference type="VEuPathDB" id="VectorBase:BGLB036251"/>
<dbReference type="KEGG" id="bgt:106057374"/>
<dbReference type="Gene3D" id="3.90.215.10">
    <property type="entry name" value="Gamma Fibrinogen, chain A, domain 1"/>
    <property type="match status" value="1"/>
</dbReference>
<dbReference type="InterPro" id="IPR036056">
    <property type="entry name" value="Fibrinogen-like_C"/>
</dbReference>
<dbReference type="Proteomes" id="UP000076420">
    <property type="component" value="Unassembled WGS sequence"/>
</dbReference>
<dbReference type="InterPro" id="IPR020837">
    <property type="entry name" value="Fibrinogen_CS"/>
</dbReference>
<evidence type="ECO:0000313" key="4">
    <source>
        <dbReference type="Proteomes" id="UP000076420"/>
    </source>
</evidence>
<dbReference type="PANTHER" id="PTHR19143">
    <property type="entry name" value="FIBRINOGEN/TENASCIN/ANGIOPOEITIN"/>
    <property type="match status" value="1"/>
</dbReference>
<dbReference type="STRING" id="6526.A0A2C9LY85"/>
<dbReference type="PROSITE" id="PS00514">
    <property type="entry name" value="FIBRINOGEN_C_1"/>
    <property type="match status" value="1"/>
</dbReference>
<dbReference type="SUPFAM" id="SSF56496">
    <property type="entry name" value="Fibrinogen C-terminal domain-like"/>
    <property type="match status" value="1"/>
</dbReference>
<dbReference type="PROSITE" id="PS51406">
    <property type="entry name" value="FIBRINOGEN_C_2"/>
    <property type="match status" value="1"/>
</dbReference>
<accession>A0A2C9LY85</accession>
<gene>
    <name evidence="3" type="primary">106057374</name>
</gene>
<name>A0A2C9LY85_BIOGL</name>
<dbReference type="VEuPathDB" id="VectorBase:BGLAX_048337"/>
<dbReference type="InterPro" id="IPR002181">
    <property type="entry name" value="Fibrinogen_a/b/g_C_dom"/>
</dbReference>
<dbReference type="EnsemblMetazoa" id="BGLB036251-RA">
    <property type="protein sequence ID" value="BGLB036251-PA"/>
    <property type="gene ID" value="BGLB036251"/>
</dbReference>
<proteinExistence type="predicted"/>
<organism evidence="3 4">
    <name type="scientific">Biomphalaria glabrata</name>
    <name type="common">Bloodfluke planorb</name>
    <name type="synonym">Freshwater snail</name>
    <dbReference type="NCBI Taxonomy" id="6526"/>
    <lineage>
        <taxon>Eukaryota</taxon>
        <taxon>Metazoa</taxon>
        <taxon>Spiralia</taxon>
        <taxon>Lophotrochozoa</taxon>
        <taxon>Mollusca</taxon>
        <taxon>Gastropoda</taxon>
        <taxon>Heterobranchia</taxon>
        <taxon>Euthyneura</taxon>
        <taxon>Panpulmonata</taxon>
        <taxon>Hygrophila</taxon>
        <taxon>Lymnaeoidea</taxon>
        <taxon>Planorbidae</taxon>
        <taxon>Biomphalaria</taxon>
    </lineage>
</organism>
<evidence type="ECO:0000256" key="1">
    <source>
        <dbReference type="ARBA" id="ARBA00023157"/>
    </source>
</evidence>
<evidence type="ECO:0000259" key="2">
    <source>
        <dbReference type="PROSITE" id="PS51406"/>
    </source>
</evidence>
<keyword evidence="1" id="KW-1015">Disulfide bond</keyword>
<protein>
    <recommendedName>
        <fullName evidence="2">Fibrinogen C-terminal domain-containing protein</fullName>
    </recommendedName>
</protein>
<feature type="domain" description="Fibrinogen C-terminal" evidence="2">
    <location>
        <begin position="14"/>
        <end position="222"/>
    </location>
</feature>
<evidence type="ECO:0000313" key="3">
    <source>
        <dbReference type="EnsemblMetazoa" id="BGLB036251-PA"/>
    </source>
</evidence>